<gene>
    <name evidence="2" type="ORF">ULMA_13990</name>
</gene>
<keyword evidence="1" id="KW-0732">Signal</keyword>
<reference evidence="2 3" key="1">
    <citation type="submission" date="2019-08" db="EMBL/GenBank/DDBJ databases">
        <title>Draft genome sequence of Ulvibacter marinus type strain NBRC 109484.</title>
        <authorList>
            <person name="Kawano K."/>
            <person name="Ushijima N."/>
            <person name="Kihara M."/>
            <person name="Itoh H."/>
        </authorList>
    </citation>
    <scope>NUCLEOTIDE SEQUENCE [LARGE SCALE GENOMIC DNA]</scope>
    <source>
        <strain evidence="2 3">NBRC 109484</strain>
    </source>
</reference>
<evidence type="ECO:0000313" key="3">
    <source>
        <dbReference type="Proteomes" id="UP000326509"/>
    </source>
</evidence>
<evidence type="ECO:0008006" key="4">
    <source>
        <dbReference type="Google" id="ProtNLM"/>
    </source>
</evidence>
<name>A0A5J4J0G2_9FLAO</name>
<accession>A0A5J4J0G2</accession>
<comment type="caution">
    <text evidence="2">The sequence shown here is derived from an EMBL/GenBank/DDBJ whole genome shotgun (WGS) entry which is preliminary data.</text>
</comment>
<dbReference type="AlphaFoldDB" id="A0A5J4J0G2"/>
<feature type="signal peptide" evidence="1">
    <location>
        <begin position="1"/>
        <end position="21"/>
    </location>
</feature>
<feature type="chain" id="PRO_5023821398" description="Outer membrane lipoprotein-sorting protein" evidence="1">
    <location>
        <begin position="22"/>
        <end position="250"/>
    </location>
</feature>
<dbReference type="RefSeq" id="WP_151673424.1">
    <property type="nucleotide sequence ID" value="NZ_BKCG01000002.1"/>
</dbReference>
<keyword evidence="3" id="KW-1185">Reference proteome</keyword>
<proteinExistence type="predicted"/>
<dbReference type="OrthoDB" id="128937at2"/>
<evidence type="ECO:0000313" key="2">
    <source>
        <dbReference type="EMBL" id="GER59291.1"/>
    </source>
</evidence>
<evidence type="ECO:0000256" key="1">
    <source>
        <dbReference type="SAM" id="SignalP"/>
    </source>
</evidence>
<sequence>MKTVKTLFVALLVLAIAPMTAQTADEIINNYIENTGGAEAWNALTGVKMSGSANAQGMTIPVDIYNMKDGKTLVSIDLQGQTMTQVAFDGETMWTTNFMTMLPEKSDAETTANMKANLGNFPTPFLNYKEKGYAVEFLGKETKEGVETFKIQLTQKPIMVDGVEEPTISYFYFDTENYVPIMSESAIPSGPMKGQMASQMFSDYQEVDGLYFPFSMTMSGQGITMKEIVLNPELDMKLFAFPGEAAADKK</sequence>
<dbReference type="Gene3D" id="2.50.20.10">
    <property type="entry name" value="Lipoprotein localisation LolA/LolB/LppX"/>
    <property type="match status" value="1"/>
</dbReference>
<organism evidence="2 3">
    <name type="scientific">Patiriisocius marinus</name>
    <dbReference type="NCBI Taxonomy" id="1397112"/>
    <lineage>
        <taxon>Bacteria</taxon>
        <taxon>Pseudomonadati</taxon>
        <taxon>Bacteroidota</taxon>
        <taxon>Flavobacteriia</taxon>
        <taxon>Flavobacteriales</taxon>
        <taxon>Flavobacteriaceae</taxon>
        <taxon>Patiriisocius</taxon>
    </lineage>
</organism>
<dbReference type="Proteomes" id="UP000326509">
    <property type="component" value="Unassembled WGS sequence"/>
</dbReference>
<dbReference type="EMBL" id="BKCG01000002">
    <property type="protein sequence ID" value="GER59291.1"/>
    <property type="molecule type" value="Genomic_DNA"/>
</dbReference>
<protein>
    <recommendedName>
        <fullName evidence="4">Outer membrane lipoprotein-sorting protein</fullName>
    </recommendedName>
</protein>